<keyword evidence="6 13" id="KW-0479">Metal-binding</keyword>
<dbReference type="GO" id="GO:0006508">
    <property type="term" value="P:proteolysis"/>
    <property type="evidence" value="ECO:0007669"/>
    <property type="project" value="UniProtKB-KW"/>
</dbReference>
<evidence type="ECO:0000313" key="14">
    <source>
        <dbReference type="EMBL" id="GFY45112.1"/>
    </source>
</evidence>
<comment type="cofactor">
    <cofactor evidence="13">
        <name>Mn(2+)</name>
        <dbReference type="ChEBI" id="CHEBI:29035"/>
    </cofactor>
    <cofactor evidence="13">
        <name>Co(2+)</name>
        <dbReference type="ChEBI" id="CHEBI:48828"/>
    </cofactor>
    <text evidence="13">Divalent metal cations. Mn(2+) or Co(2+).</text>
</comment>
<evidence type="ECO:0000313" key="15">
    <source>
        <dbReference type="Proteomes" id="UP000886998"/>
    </source>
</evidence>
<comment type="function">
    <text evidence="13">Metalloprotease that acts as a negative regulator of the Wnt signaling pathway.</text>
</comment>
<proteinExistence type="inferred from homology"/>
<keyword evidence="11" id="KW-0472">Membrane</keyword>
<keyword evidence="13" id="KW-0879">Wnt signaling pathway</keyword>
<dbReference type="Pfam" id="PF01963">
    <property type="entry name" value="TraB_PrgY_gumN"/>
    <property type="match status" value="1"/>
</dbReference>
<evidence type="ECO:0000256" key="3">
    <source>
        <dbReference type="ARBA" id="ARBA00008261"/>
    </source>
</evidence>
<keyword evidence="8 13" id="KW-0378">Hydrolase</keyword>
<comment type="similarity">
    <text evidence="3 13">Belongs to the TIKI family.</text>
</comment>
<keyword evidence="4 13" id="KW-0645">Protease</keyword>
<dbReference type="GO" id="GO:0004222">
    <property type="term" value="F:metalloendopeptidase activity"/>
    <property type="evidence" value="ECO:0007669"/>
    <property type="project" value="UniProtKB-UniRule"/>
</dbReference>
<organism evidence="14 15">
    <name type="scientific">Trichonephila inaurata madagascariensis</name>
    <dbReference type="NCBI Taxonomy" id="2747483"/>
    <lineage>
        <taxon>Eukaryota</taxon>
        <taxon>Metazoa</taxon>
        <taxon>Ecdysozoa</taxon>
        <taxon>Arthropoda</taxon>
        <taxon>Chelicerata</taxon>
        <taxon>Arachnida</taxon>
        <taxon>Araneae</taxon>
        <taxon>Araneomorphae</taxon>
        <taxon>Entelegynae</taxon>
        <taxon>Araneoidea</taxon>
        <taxon>Nephilidae</taxon>
        <taxon>Trichonephila</taxon>
        <taxon>Trichonephila inaurata</taxon>
    </lineage>
</organism>
<sequence>MHSSSRCVERNNKQRSMRKPLILPASHLFSNCSERGVEYFLLSQGTENPATNTQGTDEGNNSSSNNQFEVKELIICENDILPETETKYRRLTFSIDLSHFISHLLIPNDRHSSFQLSDSGNASDELLSKNINQYFRQELIEKRNARMAHRVLQLLRQYPDESFFFAFGTGHFLGNGSVLDYIRDGGYEVEQVSPDAKIRNFHDPVNFPRYFPINSQVSNSSQRREEISKTE</sequence>
<dbReference type="AlphaFoldDB" id="A0A8X6X185"/>
<evidence type="ECO:0000256" key="6">
    <source>
        <dbReference type="ARBA" id="ARBA00022723"/>
    </source>
</evidence>
<evidence type="ECO:0000256" key="4">
    <source>
        <dbReference type="ARBA" id="ARBA00022670"/>
    </source>
</evidence>
<keyword evidence="7 13" id="KW-0732">Signal</keyword>
<dbReference type="GO" id="GO:0046872">
    <property type="term" value="F:metal ion binding"/>
    <property type="evidence" value="ECO:0007669"/>
    <property type="project" value="UniProtKB-UniRule"/>
</dbReference>
<evidence type="ECO:0000256" key="2">
    <source>
        <dbReference type="ARBA" id="ARBA00004479"/>
    </source>
</evidence>
<evidence type="ECO:0000256" key="9">
    <source>
        <dbReference type="ARBA" id="ARBA00022989"/>
    </source>
</evidence>
<dbReference type="GO" id="GO:0016055">
    <property type="term" value="P:Wnt signaling pathway"/>
    <property type="evidence" value="ECO:0007669"/>
    <property type="project" value="UniProtKB-KW"/>
</dbReference>
<keyword evidence="10 13" id="KW-0482">Metalloprotease</keyword>
<keyword evidence="9" id="KW-1133">Transmembrane helix</keyword>
<evidence type="ECO:0000256" key="5">
    <source>
        <dbReference type="ARBA" id="ARBA00022692"/>
    </source>
</evidence>
<dbReference type="PANTHER" id="PTHR31120">
    <property type="entry name" value="METALLOPROTEASE TIKI"/>
    <property type="match status" value="1"/>
</dbReference>
<protein>
    <recommendedName>
        <fullName evidence="13">Metalloprotease TIKI homolog</fullName>
        <ecNumber evidence="13">3.4.-.-</ecNumber>
    </recommendedName>
</protein>
<dbReference type="Proteomes" id="UP000886998">
    <property type="component" value="Unassembled WGS sequence"/>
</dbReference>
<dbReference type="PANTHER" id="PTHR31120:SF6">
    <property type="entry name" value="METALLOPROTEASE TIKI HOMOLOG"/>
    <property type="match status" value="1"/>
</dbReference>
<evidence type="ECO:0000256" key="13">
    <source>
        <dbReference type="RuleBase" id="RU369069"/>
    </source>
</evidence>
<dbReference type="OrthoDB" id="10040378at2759"/>
<comment type="subcellular location">
    <subcellularLocation>
        <location evidence="13">Cell membrane</location>
        <topology evidence="13">Single-pass type I membrane protein</topology>
    </subcellularLocation>
    <subcellularLocation>
        <location evidence="2">Membrane</location>
        <topology evidence="2">Single-pass type I membrane protein</topology>
    </subcellularLocation>
</comment>
<evidence type="ECO:0000256" key="8">
    <source>
        <dbReference type="ARBA" id="ARBA00022801"/>
    </source>
</evidence>
<comment type="caution">
    <text evidence="14">The sequence shown here is derived from an EMBL/GenBank/DDBJ whole genome shotgun (WGS) entry which is preliminary data.</text>
</comment>
<name>A0A8X6X185_9ARAC</name>
<keyword evidence="15" id="KW-1185">Reference proteome</keyword>
<dbReference type="GO" id="GO:0005886">
    <property type="term" value="C:plasma membrane"/>
    <property type="evidence" value="ECO:0007669"/>
    <property type="project" value="UniProtKB-SubCell"/>
</dbReference>
<dbReference type="GO" id="GO:0030178">
    <property type="term" value="P:negative regulation of Wnt signaling pathway"/>
    <property type="evidence" value="ECO:0007669"/>
    <property type="project" value="UniProtKB-UniRule"/>
</dbReference>
<accession>A0A8X6X185</accession>
<reference evidence="14" key="1">
    <citation type="submission" date="2020-08" db="EMBL/GenBank/DDBJ databases">
        <title>Multicomponent nature underlies the extraordinary mechanical properties of spider dragline silk.</title>
        <authorList>
            <person name="Kono N."/>
            <person name="Nakamura H."/>
            <person name="Mori M."/>
            <person name="Yoshida Y."/>
            <person name="Ohtoshi R."/>
            <person name="Malay A.D."/>
            <person name="Moran D.A.P."/>
            <person name="Tomita M."/>
            <person name="Numata K."/>
            <person name="Arakawa K."/>
        </authorList>
    </citation>
    <scope>NUCLEOTIDE SEQUENCE</scope>
</reference>
<dbReference type="EMBL" id="BMAV01004628">
    <property type="protein sequence ID" value="GFY45112.1"/>
    <property type="molecule type" value="Genomic_DNA"/>
</dbReference>
<keyword evidence="5" id="KW-0812">Transmembrane</keyword>
<keyword evidence="12" id="KW-0325">Glycoprotein</keyword>
<dbReference type="InterPro" id="IPR040230">
    <property type="entry name" value="TIKI1/2-like"/>
</dbReference>
<comment type="cofactor">
    <cofactor evidence="1">
        <name>Co(2+)</name>
        <dbReference type="ChEBI" id="CHEBI:48828"/>
    </cofactor>
</comment>
<evidence type="ECO:0000256" key="11">
    <source>
        <dbReference type="ARBA" id="ARBA00023136"/>
    </source>
</evidence>
<dbReference type="EC" id="3.4.-.-" evidence="13"/>
<evidence type="ECO:0000256" key="12">
    <source>
        <dbReference type="ARBA" id="ARBA00023180"/>
    </source>
</evidence>
<dbReference type="InterPro" id="IPR002816">
    <property type="entry name" value="TraB/PrgY/GumN_fam"/>
</dbReference>
<keyword evidence="13" id="KW-1003">Cell membrane</keyword>
<gene>
    <name evidence="14" type="primary">trabd2b</name>
    <name evidence="14" type="ORF">TNIN_236421</name>
</gene>
<evidence type="ECO:0000256" key="10">
    <source>
        <dbReference type="ARBA" id="ARBA00023049"/>
    </source>
</evidence>
<evidence type="ECO:0000256" key="1">
    <source>
        <dbReference type="ARBA" id="ARBA00001941"/>
    </source>
</evidence>
<evidence type="ECO:0000256" key="7">
    <source>
        <dbReference type="ARBA" id="ARBA00022729"/>
    </source>
</evidence>